<organism evidence="3 4">
    <name type="scientific">Daphnia magna</name>
    <dbReference type="NCBI Taxonomy" id="35525"/>
    <lineage>
        <taxon>Eukaryota</taxon>
        <taxon>Metazoa</taxon>
        <taxon>Ecdysozoa</taxon>
        <taxon>Arthropoda</taxon>
        <taxon>Crustacea</taxon>
        <taxon>Branchiopoda</taxon>
        <taxon>Diplostraca</taxon>
        <taxon>Cladocera</taxon>
        <taxon>Anomopoda</taxon>
        <taxon>Daphniidae</taxon>
        <taxon>Daphnia</taxon>
    </lineage>
</organism>
<dbReference type="Proteomes" id="UP001234178">
    <property type="component" value="Unassembled WGS sequence"/>
</dbReference>
<feature type="transmembrane region" description="Helical" evidence="1">
    <location>
        <begin position="43"/>
        <end position="63"/>
    </location>
</feature>
<proteinExistence type="predicted"/>
<keyword evidence="1" id="KW-0472">Membrane</keyword>
<reference evidence="3 4" key="1">
    <citation type="journal article" date="2023" name="Nucleic Acids Res.">
        <title>The hologenome of Daphnia magna reveals possible DNA methylation and microbiome-mediated evolution of the host genome.</title>
        <authorList>
            <person name="Chaturvedi A."/>
            <person name="Li X."/>
            <person name="Dhandapani V."/>
            <person name="Marshall H."/>
            <person name="Kissane S."/>
            <person name="Cuenca-Cambronero M."/>
            <person name="Asole G."/>
            <person name="Calvet F."/>
            <person name="Ruiz-Romero M."/>
            <person name="Marangio P."/>
            <person name="Guigo R."/>
            <person name="Rago D."/>
            <person name="Mirbahai L."/>
            <person name="Eastwood N."/>
            <person name="Colbourne J.K."/>
            <person name="Zhou J."/>
            <person name="Mallon E."/>
            <person name="Orsini L."/>
        </authorList>
    </citation>
    <scope>NUCLEOTIDE SEQUENCE [LARGE SCALE GENOMIC DNA]</scope>
    <source>
        <strain evidence="3">LRV0_1</strain>
    </source>
</reference>
<keyword evidence="1" id="KW-1133">Transmembrane helix</keyword>
<sequence length="75" mass="8306">MHSGCISISHLLIVPLSLLCPLRNLNNADCMARFVHGVCVNSYLVPVLGVGMYTAQVVFFEVLHVDPSVYMARWS</sequence>
<keyword evidence="2" id="KW-0732">Signal</keyword>
<comment type="caution">
    <text evidence="3">The sequence shown here is derived from an EMBL/GenBank/DDBJ whole genome shotgun (WGS) entry which is preliminary data.</text>
</comment>
<protein>
    <submittedName>
        <fullName evidence="3">Uncharacterized protein</fullName>
    </submittedName>
</protein>
<gene>
    <name evidence="3" type="ORF">OUZ56_017198</name>
</gene>
<evidence type="ECO:0000256" key="1">
    <source>
        <dbReference type="SAM" id="Phobius"/>
    </source>
</evidence>
<evidence type="ECO:0000256" key="2">
    <source>
        <dbReference type="SAM" id="SignalP"/>
    </source>
</evidence>
<feature type="signal peptide" evidence="2">
    <location>
        <begin position="1"/>
        <end position="19"/>
    </location>
</feature>
<evidence type="ECO:0000313" key="4">
    <source>
        <dbReference type="Proteomes" id="UP001234178"/>
    </source>
</evidence>
<feature type="chain" id="PRO_5046183614" evidence="2">
    <location>
        <begin position="20"/>
        <end position="75"/>
    </location>
</feature>
<keyword evidence="1" id="KW-0812">Transmembrane</keyword>
<accession>A0ABR0ASD9</accession>
<keyword evidence="4" id="KW-1185">Reference proteome</keyword>
<name>A0ABR0ASD9_9CRUS</name>
<dbReference type="EMBL" id="JAOYFB010000038">
    <property type="protein sequence ID" value="KAK4028035.1"/>
    <property type="molecule type" value="Genomic_DNA"/>
</dbReference>
<evidence type="ECO:0000313" key="3">
    <source>
        <dbReference type="EMBL" id="KAK4028035.1"/>
    </source>
</evidence>